<dbReference type="GO" id="GO:0036503">
    <property type="term" value="P:ERAD pathway"/>
    <property type="evidence" value="ECO:0007669"/>
    <property type="project" value="TreeGrafter"/>
</dbReference>
<dbReference type="Gene3D" id="2.40.40.50">
    <property type="entry name" value="Ubiquitin fusion degradation protein UFD1, N-terminal domain"/>
    <property type="match status" value="1"/>
</dbReference>
<dbReference type="InterPro" id="IPR004854">
    <property type="entry name" value="Ufd1-like"/>
</dbReference>
<feature type="compositionally biased region" description="Low complexity" evidence="1">
    <location>
        <begin position="184"/>
        <end position="195"/>
    </location>
</feature>
<reference evidence="3 4" key="1">
    <citation type="submission" date="2014-11" db="EMBL/GenBank/DDBJ databases">
        <authorList>
            <person name="Zhu J."/>
            <person name="Qi W."/>
            <person name="Song R."/>
        </authorList>
    </citation>
    <scope>NUCLEOTIDE SEQUENCE [LARGE SCALE GENOMIC DNA]</scope>
</reference>
<dbReference type="PANTHER" id="PTHR12555">
    <property type="entry name" value="UBIQUITIN FUSION DEGRADATON PROTEIN 1"/>
    <property type="match status" value="1"/>
</dbReference>
<sequence>MEPERMQQKTDAPCAPEGAEISTHRLIRTGRRAILSTLMLLFAAVEHAQGRLPQRERGPSWPWRRSRRSLAMASMESPSQHTAVSNHFSSALERSREEQLVEDINILEKAEGRHGRFLTVMPISEKFNPPPGHFSHDHVMYGDKVSFPRTISTQLLERNLEIPWQFVLEKIDRKELEKVWGGTATTTTSTTTSKTTDSDTEGDGDRIGGRQRYYKSGLKRVYCSTLDFRAPENFVFVPDWMMAALNLMPRDLLYCEFVRLPEGTTVTFQPHNSAFLKMSNHQAVLERELRHYSSLTAGSTIVIKYNRRNFLIDVVEVKSGSEAYDGVCVQDCDVSTDFIAPKDQDDTAQPGETIQETEEPTDDDEEEEEKREEQTGQTDTDEGSQETA</sequence>
<dbReference type="Gene3D" id="3.10.330.10">
    <property type="match status" value="1"/>
</dbReference>
<dbReference type="VEuPathDB" id="CryptoDB:Vbra_740"/>
<name>A0A0G4FQT5_VITBC</name>
<dbReference type="EMBL" id="CDMY01000477">
    <property type="protein sequence ID" value="CEM16436.1"/>
    <property type="molecule type" value="Genomic_DNA"/>
</dbReference>
<dbReference type="OrthoDB" id="422728at2759"/>
<dbReference type="InParanoid" id="A0A0G4FQT5"/>
<feature type="domain" description="Ubiquitin fusion degradation protein UFD1 N-terminal subdomain 2" evidence="2">
    <location>
        <begin position="263"/>
        <end position="341"/>
    </location>
</feature>
<protein>
    <recommendedName>
        <fullName evidence="2">Ubiquitin fusion degradation protein UFD1 N-terminal subdomain 2 domain-containing protein</fullName>
    </recommendedName>
</protein>
<organism evidence="3 4">
    <name type="scientific">Vitrella brassicaformis (strain CCMP3155)</name>
    <dbReference type="NCBI Taxonomy" id="1169540"/>
    <lineage>
        <taxon>Eukaryota</taxon>
        <taxon>Sar</taxon>
        <taxon>Alveolata</taxon>
        <taxon>Colpodellida</taxon>
        <taxon>Vitrellaceae</taxon>
        <taxon>Vitrella</taxon>
    </lineage>
</organism>
<keyword evidence="4" id="KW-1185">Reference proteome</keyword>
<proteinExistence type="predicted"/>
<gene>
    <name evidence="3" type="ORF">Vbra_740</name>
</gene>
<accession>A0A0G4FQT5</accession>
<evidence type="ECO:0000259" key="2">
    <source>
        <dbReference type="Pfam" id="PF24842"/>
    </source>
</evidence>
<dbReference type="InterPro" id="IPR055418">
    <property type="entry name" value="UFD1_N2"/>
</dbReference>
<dbReference type="OMA" id="FRAPENF"/>
<dbReference type="Pfam" id="PF24842">
    <property type="entry name" value="UFD1_N2"/>
    <property type="match status" value="1"/>
</dbReference>
<dbReference type="PANTHER" id="PTHR12555:SF13">
    <property type="entry name" value="UBIQUITIN RECOGNITION FACTOR IN ER-ASSOCIATED DEGRADATION PROTEIN 1"/>
    <property type="match status" value="1"/>
</dbReference>
<dbReference type="GO" id="GO:0034098">
    <property type="term" value="C:VCP-NPL4-UFD1 AAA ATPase complex"/>
    <property type="evidence" value="ECO:0007669"/>
    <property type="project" value="TreeGrafter"/>
</dbReference>
<dbReference type="STRING" id="1169540.A0A0G4FQT5"/>
<evidence type="ECO:0000256" key="1">
    <source>
        <dbReference type="SAM" id="MobiDB-lite"/>
    </source>
</evidence>
<feature type="region of interest" description="Disordered" evidence="1">
    <location>
        <begin position="184"/>
        <end position="208"/>
    </location>
</feature>
<dbReference type="FunCoup" id="A0A0G4FQT5">
    <property type="interactions" value="49"/>
</dbReference>
<dbReference type="InterPro" id="IPR042299">
    <property type="entry name" value="Ufd1-like_Nn"/>
</dbReference>
<dbReference type="PhylomeDB" id="A0A0G4FQT5"/>
<evidence type="ECO:0000313" key="3">
    <source>
        <dbReference type="EMBL" id="CEM16436.1"/>
    </source>
</evidence>
<feature type="region of interest" description="Disordered" evidence="1">
    <location>
        <begin position="339"/>
        <end position="388"/>
    </location>
</feature>
<dbReference type="AlphaFoldDB" id="A0A0G4FQT5"/>
<dbReference type="GO" id="GO:0006511">
    <property type="term" value="P:ubiquitin-dependent protein catabolic process"/>
    <property type="evidence" value="ECO:0007669"/>
    <property type="project" value="InterPro"/>
</dbReference>
<dbReference type="Proteomes" id="UP000041254">
    <property type="component" value="Unassembled WGS sequence"/>
</dbReference>
<dbReference type="GO" id="GO:0031593">
    <property type="term" value="F:polyubiquitin modification-dependent protein binding"/>
    <property type="evidence" value="ECO:0007669"/>
    <property type="project" value="TreeGrafter"/>
</dbReference>
<feature type="compositionally biased region" description="Acidic residues" evidence="1">
    <location>
        <begin position="355"/>
        <end position="370"/>
    </location>
</feature>
<evidence type="ECO:0000313" key="4">
    <source>
        <dbReference type="Proteomes" id="UP000041254"/>
    </source>
</evidence>
<feature type="compositionally biased region" description="Acidic residues" evidence="1">
    <location>
        <begin position="379"/>
        <end position="388"/>
    </location>
</feature>